<evidence type="ECO:0000313" key="1">
    <source>
        <dbReference type="EMBL" id="GAU40185.1"/>
    </source>
</evidence>
<gene>
    <name evidence="1" type="ORF">TSUD_374930</name>
</gene>
<name>A0A2Z6NW50_TRISU</name>
<keyword evidence="2" id="KW-1185">Reference proteome</keyword>
<accession>A0A2Z6NW50</accession>
<reference evidence="2" key="1">
    <citation type="journal article" date="2017" name="Front. Plant Sci.">
        <title>Climate Clever Clovers: New Paradigm to Reduce the Environmental Footprint of Ruminants by Breeding Low Methanogenic Forages Utilizing Haplotype Variation.</title>
        <authorList>
            <person name="Kaur P."/>
            <person name="Appels R."/>
            <person name="Bayer P.E."/>
            <person name="Keeble-Gagnere G."/>
            <person name="Wang J."/>
            <person name="Hirakawa H."/>
            <person name="Shirasawa K."/>
            <person name="Vercoe P."/>
            <person name="Stefanova K."/>
            <person name="Durmic Z."/>
            <person name="Nichols P."/>
            <person name="Revell C."/>
            <person name="Isobe S.N."/>
            <person name="Edwards D."/>
            <person name="Erskine W."/>
        </authorList>
    </citation>
    <scope>NUCLEOTIDE SEQUENCE [LARGE SCALE GENOMIC DNA]</scope>
    <source>
        <strain evidence="2">cv. Daliak</strain>
    </source>
</reference>
<organism evidence="1 2">
    <name type="scientific">Trifolium subterraneum</name>
    <name type="common">Subterranean clover</name>
    <dbReference type="NCBI Taxonomy" id="3900"/>
    <lineage>
        <taxon>Eukaryota</taxon>
        <taxon>Viridiplantae</taxon>
        <taxon>Streptophyta</taxon>
        <taxon>Embryophyta</taxon>
        <taxon>Tracheophyta</taxon>
        <taxon>Spermatophyta</taxon>
        <taxon>Magnoliopsida</taxon>
        <taxon>eudicotyledons</taxon>
        <taxon>Gunneridae</taxon>
        <taxon>Pentapetalae</taxon>
        <taxon>rosids</taxon>
        <taxon>fabids</taxon>
        <taxon>Fabales</taxon>
        <taxon>Fabaceae</taxon>
        <taxon>Papilionoideae</taxon>
        <taxon>50 kb inversion clade</taxon>
        <taxon>NPAAA clade</taxon>
        <taxon>Hologalegina</taxon>
        <taxon>IRL clade</taxon>
        <taxon>Trifolieae</taxon>
        <taxon>Trifolium</taxon>
    </lineage>
</organism>
<dbReference type="AlphaFoldDB" id="A0A2Z6NW50"/>
<evidence type="ECO:0000313" key="2">
    <source>
        <dbReference type="Proteomes" id="UP000242715"/>
    </source>
</evidence>
<proteinExistence type="predicted"/>
<sequence length="104" mass="12374">MESLYQKDVQEKLSRNVDNLVKAIENEDKKRLTNTPHLDQEDLVILDYVDKALVEEMAMSDAQEQQVIISQESHEKMVERSLIRLYDMTEYHMEILSHMKQTYD</sequence>
<protein>
    <submittedName>
        <fullName evidence="1">Uncharacterized protein</fullName>
    </submittedName>
</protein>
<dbReference type="Proteomes" id="UP000242715">
    <property type="component" value="Unassembled WGS sequence"/>
</dbReference>
<dbReference type="EMBL" id="DF973793">
    <property type="protein sequence ID" value="GAU40185.1"/>
    <property type="molecule type" value="Genomic_DNA"/>
</dbReference>